<organism evidence="1 2">
    <name type="scientific">Ceraceosorus bombacis</name>
    <dbReference type="NCBI Taxonomy" id="401625"/>
    <lineage>
        <taxon>Eukaryota</taxon>
        <taxon>Fungi</taxon>
        <taxon>Dikarya</taxon>
        <taxon>Basidiomycota</taxon>
        <taxon>Ustilaginomycotina</taxon>
        <taxon>Exobasidiomycetes</taxon>
        <taxon>Ceraceosorales</taxon>
        <taxon>Ceraceosoraceae</taxon>
        <taxon>Ceraceosorus</taxon>
    </lineage>
</organism>
<name>A0A0P1BQP4_9BASI</name>
<dbReference type="EMBL" id="CCYA01000276">
    <property type="protein sequence ID" value="CEH18955.1"/>
    <property type="molecule type" value="Genomic_DNA"/>
</dbReference>
<accession>A0A0P1BQP4</accession>
<keyword evidence="2" id="KW-1185">Reference proteome</keyword>
<evidence type="ECO:0000313" key="1">
    <source>
        <dbReference type="EMBL" id="CEH18955.1"/>
    </source>
</evidence>
<dbReference type="AlphaFoldDB" id="A0A0P1BQP4"/>
<proteinExistence type="predicted"/>
<evidence type="ECO:0000313" key="2">
    <source>
        <dbReference type="Proteomes" id="UP000054845"/>
    </source>
</evidence>
<dbReference type="Proteomes" id="UP000054845">
    <property type="component" value="Unassembled WGS sequence"/>
</dbReference>
<protein>
    <submittedName>
        <fullName evidence="1">Uncharacterized protein</fullName>
    </submittedName>
</protein>
<sequence>MRPHPSSPVHFATPFLTPLDQRAHPDSFRGLGDLICPTRRALYQKRKQVSAVAG</sequence>
<reference evidence="1 2" key="1">
    <citation type="submission" date="2014-09" db="EMBL/GenBank/DDBJ databases">
        <authorList>
            <person name="Magalhaes I.L.F."/>
            <person name="Oliveira U."/>
            <person name="Santos F.R."/>
            <person name="Vidigal T.H.D.A."/>
            <person name="Brescovit A.D."/>
            <person name="Santos A.J."/>
        </authorList>
    </citation>
    <scope>NUCLEOTIDE SEQUENCE [LARGE SCALE GENOMIC DNA]</scope>
</reference>